<dbReference type="PANTHER" id="PTHR11431:SF127">
    <property type="entry name" value="BACTERIAL NON-HEME FERRITIN"/>
    <property type="match status" value="1"/>
</dbReference>
<comment type="subcellular location">
    <subcellularLocation>
        <location evidence="7">Cytoplasm</location>
    </subcellularLocation>
</comment>
<dbReference type="GO" id="GO:0006879">
    <property type="term" value="P:intracellular iron ion homeostasis"/>
    <property type="evidence" value="ECO:0007669"/>
    <property type="project" value="UniProtKB-KW"/>
</dbReference>
<feature type="binding site" evidence="6">
    <location>
        <position position="126"/>
    </location>
    <ligand>
        <name>Fe cation</name>
        <dbReference type="ChEBI" id="CHEBI:24875"/>
        <label>1</label>
    </ligand>
</feature>
<dbReference type="Gene3D" id="1.20.1260.10">
    <property type="match status" value="1"/>
</dbReference>
<dbReference type="GO" id="GO:0005829">
    <property type="term" value="C:cytosol"/>
    <property type="evidence" value="ECO:0007669"/>
    <property type="project" value="TreeGrafter"/>
</dbReference>
<comment type="catalytic activity">
    <reaction evidence="7">
        <text>4 Fe(2+) + O2 + 6 H2O = 4 iron(III) oxide-hydroxide + 12 H(+)</text>
        <dbReference type="Rhea" id="RHEA:11972"/>
        <dbReference type="ChEBI" id="CHEBI:15377"/>
        <dbReference type="ChEBI" id="CHEBI:15378"/>
        <dbReference type="ChEBI" id="CHEBI:15379"/>
        <dbReference type="ChEBI" id="CHEBI:29033"/>
        <dbReference type="ChEBI" id="CHEBI:78619"/>
        <dbReference type="EC" id="1.16.3.2"/>
    </reaction>
</comment>
<dbReference type="EC" id="1.16.3.2" evidence="7"/>
<dbReference type="InterPro" id="IPR041719">
    <property type="entry name" value="Ferritin_prok"/>
</dbReference>
<evidence type="ECO:0000256" key="4">
    <source>
        <dbReference type="ARBA" id="ARBA00023002"/>
    </source>
</evidence>
<dbReference type="InterPro" id="IPR012347">
    <property type="entry name" value="Ferritin-like"/>
</dbReference>
<evidence type="ECO:0000256" key="6">
    <source>
        <dbReference type="PIRSR" id="PIRSR601519-1"/>
    </source>
</evidence>
<keyword evidence="3 6" id="KW-0479">Metal-binding</keyword>
<dbReference type="Proteomes" id="UP000011705">
    <property type="component" value="Chromosome"/>
</dbReference>
<dbReference type="GO" id="GO:0004322">
    <property type="term" value="F:ferroxidase activity"/>
    <property type="evidence" value="ECO:0007669"/>
    <property type="project" value="TreeGrafter"/>
</dbReference>
<name>A0A0E2E288_TREDN</name>
<dbReference type="GO" id="GO:0042802">
    <property type="term" value="F:identical protein binding"/>
    <property type="evidence" value="ECO:0007669"/>
    <property type="project" value="UniProtKB-ARBA"/>
</dbReference>
<evidence type="ECO:0000256" key="3">
    <source>
        <dbReference type="ARBA" id="ARBA00022723"/>
    </source>
</evidence>
<protein>
    <recommendedName>
        <fullName evidence="7">Ferritin</fullName>
        <ecNumber evidence="7">1.16.3.2</ecNumber>
    </recommendedName>
</protein>
<keyword evidence="2 7" id="KW-0409">Iron storage</keyword>
<dbReference type="CDD" id="cd01055">
    <property type="entry name" value="Nonheme_Ferritin"/>
    <property type="match status" value="1"/>
</dbReference>
<feature type="binding site" evidence="6">
    <location>
        <position position="49"/>
    </location>
    <ligand>
        <name>Fe cation</name>
        <dbReference type="ChEBI" id="CHEBI:24875"/>
        <label>1</label>
    </ligand>
</feature>
<evidence type="ECO:0000256" key="5">
    <source>
        <dbReference type="ARBA" id="ARBA00023004"/>
    </source>
</evidence>
<dbReference type="PROSITE" id="PS50905">
    <property type="entry name" value="FERRITIN_LIKE"/>
    <property type="match status" value="1"/>
</dbReference>
<feature type="binding site" evidence="6">
    <location>
        <position position="52"/>
    </location>
    <ligand>
        <name>Fe cation</name>
        <dbReference type="ChEBI" id="CHEBI:24875"/>
        <label>1</label>
    </ligand>
</feature>
<evidence type="ECO:0000259" key="8">
    <source>
        <dbReference type="PROSITE" id="PS50905"/>
    </source>
</evidence>
<dbReference type="InterPro" id="IPR001519">
    <property type="entry name" value="Ferritin"/>
</dbReference>
<reference evidence="9" key="1">
    <citation type="submission" date="2012-01" db="EMBL/GenBank/DDBJ databases">
        <title>The Genome Sequence of Treponema denticola H-22.</title>
        <authorList>
            <consortium name="The Broad Institute Genome Sequencing Platform"/>
            <person name="Earl A."/>
            <person name="Ward D."/>
            <person name="Feldgarden M."/>
            <person name="Gevers D."/>
            <person name="Blanton J.M."/>
            <person name="Fenno C.J."/>
            <person name="Baranova O.V."/>
            <person name="Mathney J."/>
            <person name="Dewhirst F.E."/>
            <person name="Izard J."/>
            <person name="Young S.K."/>
            <person name="Zeng Q."/>
            <person name="Gargeya S."/>
            <person name="Fitzgerald M."/>
            <person name="Haas B."/>
            <person name="Abouelleil A."/>
            <person name="Alvarado L."/>
            <person name="Arachchi H.M."/>
            <person name="Berlin A."/>
            <person name="Chapman S.B."/>
            <person name="Gearin G."/>
            <person name="Goldberg J."/>
            <person name="Griggs A."/>
            <person name="Gujja S."/>
            <person name="Hansen M."/>
            <person name="Heiman D."/>
            <person name="Howarth C."/>
            <person name="Larimer J."/>
            <person name="Lui A."/>
            <person name="MacDonald P.J.P."/>
            <person name="McCowen C."/>
            <person name="Montmayeur A."/>
            <person name="Murphy C."/>
            <person name="Neiman D."/>
            <person name="Pearson M."/>
            <person name="Priest M."/>
            <person name="Roberts A."/>
            <person name="Saif S."/>
            <person name="Shea T."/>
            <person name="Sisk P."/>
            <person name="Stolte C."/>
            <person name="Sykes S."/>
            <person name="Wortman J."/>
            <person name="Nusbaum C."/>
            <person name="Birren B."/>
        </authorList>
    </citation>
    <scope>NUCLEOTIDE SEQUENCE [LARGE SCALE GENOMIC DNA]</scope>
    <source>
        <strain evidence="9">H-22</strain>
    </source>
</reference>
<evidence type="ECO:0000256" key="7">
    <source>
        <dbReference type="RuleBase" id="RU361145"/>
    </source>
</evidence>
<sequence>MNEKITKALNEQINKEMESAYLYLGMAVHFEAEALTGFAHWMQEQAKEEMEHALKIYRYLFEIGAKPVLGAIGAQSTEYGKPIDVIKKVLEHEKLVTASITSLYELALAEKDYKTQNFLTWFINEQVEEEANVTAILDKFKYIDNNTGLMILDKELGKRA</sequence>
<dbReference type="FunFam" id="1.20.1260.10:FF:000001">
    <property type="entry name" value="Non-heme ferritin"/>
    <property type="match status" value="1"/>
</dbReference>
<dbReference type="AlphaFoldDB" id="A0A0E2E288"/>
<dbReference type="SUPFAM" id="SSF47240">
    <property type="entry name" value="Ferritin-like"/>
    <property type="match status" value="1"/>
</dbReference>
<dbReference type="GO" id="GO:0008198">
    <property type="term" value="F:ferrous iron binding"/>
    <property type="evidence" value="ECO:0007669"/>
    <property type="project" value="TreeGrafter"/>
</dbReference>
<feature type="binding site" evidence="6">
    <location>
        <position position="16"/>
    </location>
    <ligand>
        <name>Fe cation</name>
        <dbReference type="ChEBI" id="CHEBI:24875"/>
        <label>1</label>
    </ligand>
</feature>
<keyword evidence="5 6" id="KW-0408">Iron</keyword>
<evidence type="ECO:0000256" key="2">
    <source>
        <dbReference type="ARBA" id="ARBA00022434"/>
    </source>
</evidence>
<dbReference type="PANTHER" id="PTHR11431">
    <property type="entry name" value="FERRITIN"/>
    <property type="match status" value="1"/>
</dbReference>
<feature type="domain" description="Ferritin-like diiron" evidence="8">
    <location>
        <begin position="1"/>
        <end position="144"/>
    </location>
</feature>
<dbReference type="EMBL" id="AGDV01000020">
    <property type="protein sequence ID" value="EMB31482.1"/>
    <property type="molecule type" value="Genomic_DNA"/>
</dbReference>
<dbReference type="Pfam" id="PF00210">
    <property type="entry name" value="Ferritin"/>
    <property type="match status" value="1"/>
</dbReference>
<dbReference type="PATRIC" id="fig|999432.5.peg.1931"/>
<comment type="function">
    <text evidence="7">Iron-storage protein.</text>
</comment>
<dbReference type="InterPro" id="IPR009078">
    <property type="entry name" value="Ferritin-like_SF"/>
</dbReference>
<dbReference type="InterPro" id="IPR008331">
    <property type="entry name" value="Ferritin_DPS_dom"/>
</dbReference>
<evidence type="ECO:0000313" key="9">
    <source>
        <dbReference type="EMBL" id="EMB31482.1"/>
    </source>
</evidence>
<keyword evidence="4" id="KW-0560">Oxidoreductase</keyword>
<dbReference type="InterPro" id="IPR009040">
    <property type="entry name" value="Ferritin-like_diiron"/>
</dbReference>
<comment type="caution">
    <text evidence="9">The sequence shown here is derived from an EMBL/GenBank/DDBJ whole genome shotgun (WGS) entry which is preliminary data.</text>
</comment>
<organism evidence="9">
    <name type="scientific">Treponema denticola H-22</name>
    <dbReference type="NCBI Taxonomy" id="999432"/>
    <lineage>
        <taxon>Bacteria</taxon>
        <taxon>Pseudomonadati</taxon>
        <taxon>Spirochaetota</taxon>
        <taxon>Spirochaetia</taxon>
        <taxon>Spirochaetales</taxon>
        <taxon>Treponemataceae</taxon>
        <taxon>Treponema</taxon>
    </lineage>
</organism>
<dbReference type="GO" id="GO:0006826">
    <property type="term" value="P:iron ion transport"/>
    <property type="evidence" value="ECO:0007669"/>
    <property type="project" value="InterPro"/>
</dbReference>
<dbReference type="GO" id="GO:0008199">
    <property type="term" value="F:ferric iron binding"/>
    <property type="evidence" value="ECO:0007669"/>
    <property type="project" value="InterPro"/>
</dbReference>
<evidence type="ECO:0000256" key="1">
    <source>
        <dbReference type="ARBA" id="ARBA00006950"/>
    </source>
</evidence>
<keyword evidence="7" id="KW-0963">Cytoplasm</keyword>
<dbReference type="HOGENOM" id="CLU_065681_1_2_12"/>
<proteinExistence type="inferred from homology"/>
<accession>A0A0E2E288</accession>
<dbReference type="RefSeq" id="WP_002685127.1">
    <property type="nucleotide sequence ID" value="NZ_CM001795.1"/>
</dbReference>
<gene>
    <name evidence="9" type="ORF">HMPREF9726_01862</name>
</gene>
<feature type="binding site" evidence="6">
    <location>
        <position position="93"/>
    </location>
    <ligand>
        <name>Fe cation</name>
        <dbReference type="ChEBI" id="CHEBI:24875"/>
        <label>1</label>
    </ligand>
</feature>
<comment type="similarity">
    <text evidence="1 7">Belongs to the ferritin family. Prokaryotic subfamily.</text>
</comment>